<evidence type="ECO:0000256" key="5">
    <source>
        <dbReference type="SAM" id="Coils"/>
    </source>
</evidence>
<reference evidence="9" key="1">
    <citation type="submission" date="2018-02" db="EMBL/GenBank/DDBJ databases">
        <authorList>
            <person name="Clavel T."/>
            <person name="Strowig T."/>
        </authorList>
    </citation>
    <scope>NUCLEOTIDE SEQUENCE [LARGE SCALE GENOMIC DNA]</scope>
    <source>
        <strain evidence="9">DSM 103720</strain>
    </source>
</reference>
<dbReference type="Proteomes" id="UP000244905">
    <property type="component" value="Unassembled WGS sequence"/>
</dbReference>
<feature type="transmembrane region" description="Helical" evidence="6">
    <location>
        <begin position="88"/>
        <end position="114"/>
    </location>
</feature>
<evidence type="ECO:0000256" key="6">
    <source>
        <dbReference type="SAM" id="Phobius"/>
    </source>
</evidence>
<organism evidence="8 9">
    <name type="scientific">Duncaniella muris</name>
    <dbReference type="NCBI Taxonomy" id="2094150"/>
    <lineage>
        <taxon>Bacteria</taxon>
        <taxon>Pseudomonadati</taxon>
        <taxon>Bacteroidota</taxon>
        <taxon>Bacteroidia</taxon>
        <taxon>Bacteroidales</taxon>
        <taxon>Muribaculaceae</taxon>
        <taxon>Duncaniella</taxon>
    </lineage>
</organism>
<feature type="transmembrane region" description="Helical" evidence="6">
    <location>
        <begin position="135"/>
        <end position="166"/>
    </location>
</feature>
<dbReference type="GO" id="GO:0036128">
    <property type="term" value="C:CatSper complex"/>
    <property type="evidence" value="ECO:0007669"/>
    <property type="project" value="InterPro"/>
</dbReference>
<dbReference type="GO" id="GO:0006814">
    <property type="term" value="P:sodium ion transport"/>
    <property type="evidence" value="ECO:0007669"/>
    <property type="project" value="TreeGrafter"/>
</dbReference>
<comment type="subcellular location">
    <subcellularLocation>
        <location evidence="1">Membrane</location>
        <topology evidence="1">Multi-pass membrane protein</topology>
    </subcellularLocation>
</comment>
<evidence type="ECO:0000256" key="1">
    <source>
        <dbReference type="ARBA" id="ARBA00004141"/>
    </source>
</evidence>
<dbReference type="Pfam" id="PF00520">
    <property type="entry name" value="Ion_trans"/>
    <property type="match status" value="1"/>
</dbReference>
<gene>
    <name evidence="8" type="ORF">C5O23_05245</name>
</gene>
<feature type="domain" description="Ion transport" evidence="7">
    <location>
        <begin position="24"/>
        <end position="247"/>
    </location>
</feature>
<evidence type="ECO:0000259" key="7">
    <source>
        <dbReference type="Pfam" id="PF00520"/>
    </source>
</evidence>
<dbReference type="EMBL" id="PUEC01000009">
    <property type="protein sequence ID" value="PWB02834.1"/>
    <property type="molecule type" value="Genomic_DNA"/>
</dbReference>
<dbReference type="PANTHER" id="PTHR47077">
    <property type="entry name" value="ION_TRANS DOMAIN-CONTAINING PROTEIN"/>
    <property type="match status" value="1"/>
</dbReference>
<name>A0A2V1IRM8_9BACT</name>
<dbReference type="InterPro" id="IPR005821">
    <property type="entry name" value="Ion_trans_dom"/>
</dbReference>
<proteinExistence type="predicted"/>
<dbReference type="SUPFAM" id="SSF81324">
    <property type="entry name" value="Voltage-gated potassium channels"/>
    <property type="match status" value="1"/>
</dbReference>
<dbReference type="Gene3D" id="1.10.287.70">
    <property type="match status" value="1"/>
</dbReference>
<sequence length="282" mass="32474">MASFSIISPAFSTRKAVVKVTRKFYTFCNLLIVLNALAFGLLTDISIADRIGPELESFCDLSILIFIVELMIRLSLEKGRFFTGRNRYWNWFDTIIVVLSSAAQLGTFSSFRVFRIFRVFRQLNILRVVRSADKLKLIVEAIFNAIPGMLWTTILFVIIMYTYALLGSTFFGNEFPDWFGNVWRSMYSLFQIMTLESWSMGIARPVMDIYPAAWVYFVTYVLIASYVILNIVVALVVSSLQEVTAKNEAKKSQMLSRDALREEMEKLQRQIDVVNDMLKNSK</sequence>
<dbReference type="GeneID" id="82525747"/>
<keyword evidence="4 6" id="KW-0472">Membrane</keyword>
<dbReference type="RefSeq" id="WP_107031899.1">
    <property type="nucleotide sequence ID" value="NZ_CAJSYL010000034.1"/>
</dbReference>
<keyword evidence="9" id="KW-1185">Reference proteome</keyword>
<protein>
    <submittedName>
        <fullName evidence="8">Ion transporter</fullName>
    </submittedName>
</protein>
<comment type="caution">
    <text evidence="8">The sequence shown here is derived from an EMBL/GenBank/DDBJ whole genome shotgun (WGS) entry which is preliminary data.</text>
</comment>
<dbReference type="PANTHER" id="PTHR47077:SF1">
    <property type="entry name" value="CATION CHANNEL SPERM-ASSOCIATED PROTEIN 4"/>
    <property type="match status" value="1"/>
</dbReference>
<evidence type="ECO:0000256" key="2">
    <source>
        <dbReference type="ARBA" id="ARBA00022692"/>
    </source>
</evidence>
<evidence type="ECO:0000256" key="4">
    <source>
        <dbReference type="ARBA" id="ARBA00023136"/>
    </source>
</evidence>
<feature type="transmembrane region" description="Helical" evidence="6">
    <location>
        <begin position="215"/>
        <end position="237"/>
    </location>
</feature>
<dbReference type="InterPro" id="IPR027359">
    <property type="entry name" value="Volt_channel_dom_sf"/>
</dbReference>
<feature type="transmembrane region" description="Helical" evidence="6">
    <location>
        <begin position="24"/>
        <end position="45"/>
    </location>
</feature>
<feature type="coiled-coil region" evidence="5">
    <location>
        <begin position="250"/>
        <end position="277"/>
    </location>
</feature>
<dbReference type="GO" id="GO:0005227">
    <property type="term" value="F:calcium-activated cation channel activity"/>
    <property type="evidence" value="ECO:0007669"/>
    <property type="project" value="InterPro"/>
</dbReference>
<accession>A0A2V1IRM8</accession>
<dbReference type="AlphaFoldDB" id="A0A2V1IRM8"/>
<dbReference type="InterPro" id="IPR028744">
    <property type="entry name" value="CatSper4"/>
</dbReference>
<dbReference type="GO" id="GO:0005245">
    <property type="term" value="F:voltage-gated calcium channel activity"/>
    <property type="evidence" value="ECO:0007669"/>
    <property type="project" value="TreeGrafter"/>
</dbReference>
<dbReference type="Gene3D" id="1.20.120.350">
    <property type="entry name" value="Voltage-gated potassium channels. Chain C"/>
    <property type="match status" value="1"/>
</dbReference>
<keyword evidence="3 6" id="KW-1133">Transmembrane helix</keyword>
<keyword evidence="2 6" id="KW-0812">Transmembrane</keyword>
<evidence type="ECO:0000313" key="8">
    <source>
        <dbReference type="EMBL" id="PWB02834.1"/>
    </source>
</evidence>
<evidence type="ECO:0000313" key="9">
    <source>
        <dbReference type="Proteomes" id="UP000244905"/>
    </source>
</evidence>
<evidence type="ECO:0000256" key="3">
    <source>
        <dbReference type="ARBA" id="ARBA00022989"/>
    </source>
</evidence>
<keyword evidence="5" id="KW-0175">Coiled coil</keyword>